<dbReference type="AlphaFoldDB" id="A0AAV7R309"/>
<evidence type="ECO:0000256" key="1">
    <source>
        <dbReference type="SAM" id="MobiDB-lite"/>
    </source>
</evidence>
<comment type="caution">
    <text evidence="2">The sequence shown here is derived from an EMBL/GenBank/DDBJ whole genome shotgun (WGS) entry which is preliminary data.</text>
</comment>
<evidence type="ECO:0000313" key="3">
    <source>
        <dbReference type="Proteomes" id="UP001066276"/>
    </source>
</evidence>
<sequence length="199" mass="22069">MLCSALRLDVGNRGNPKPTPRAAARAQGDLPRQTGHLQALRRSPRGREAPPLKKNSFSPPAVKERAVRPEAVTHLVLKMTSTVMCQRESWTPSSAENHIAHQCPVRELTFMDISTTLVYSQSIKAPPLAPSITTSWHKNTTLYSESAPTVALACVNTRQRHWILSDTGRTCSLVKPDTERICSPQHTLTSPRRLLSSYK</sequence>
<keyword evidence="3" id="KW-1185">Reference proteome</keyword>
<accession>A0AAV7R309</accession>
<proteinExistence type="predicted"/>
<organism evidence="2 3">
    <name type="scientific">Pleurodeles waltl</name>
    <name type="common">Iberian ribbed newt</name>
    <dbReference type="NCBI Taxonomy" id="8319"/>
    <lineage>
        <taxon>Eukaryota</taxon>
        <taxon>Metazoa</taxon>
        <taxon>Chordata</taxon>
        <taxon>Craniata</taxon>
        <taxon>Vertebrata</taxon>
        <taxon>Euteleostomi</taxon>
        <taxon>Amphibia</taxon>
        <taxon>Batrachia</taxon>
        <taxon>Caudata</taxon>
        <taxon>Salamandroidea</taxon>
        <taxon>Salamandridae</taxon>
        <taxon>Pleurodelinae</taxon>
        <taxon>Pleurodeles</taxon>
    </lineage>
</organism>
<dbReference type="Proteomes" id="UP001066276">
    <property type="component" value="Chromosome 6"/>
</dbReference>
<reference evidence="2" key="1">
    <citation type="journal article" date="2022" name="bioRxiv">
        <title>Sequencing and chromosome-scale assembly of the giantPleurodeles waltlgenome.</title>
        <authorList>
            <person name="Brown T."/>
            <person name="Elewa A."/>
            <person name="Iarovenko S."/>
            <person name="Subramanian E."/>
            <person name="Araus A.J."/>
            <person name="Petzold A."/>
            <person name="Susuki M."/>
            <person name="Suzuki K.-i.T."/>
            <person name="Hayashi T."/>
            <person name="Toyoda A."/>
            <person name="Oliveira C."/>
            <person name="Osipova E."/>
            <person name="Leigh N.D."/>
            <person name="Simon A."/>
            <person name="Yun M.H."/>
        </authorList>
    </citation>
    <scope>NUCLEOTIDE SEQUENCE</scope>
    <source>
        <strain evidence="2">20211129_DDA</strain>
        <tissue evidence="2">Liver</tissue>
    </source>
</reference>
<feature type="region of interest" description="Disordered" evidence="1">
    <location>
        <begin position="8"/>
        <end position="65"/>
    </location>
</feature>
<evidence type="ECO:0000313" key="2">
    <source>
        <dbReference type="EMBL" id="KAJ1145025.1"/>
    </source>
</evidence>
<name>A0AAV7R309_PLEWA</name>
<gene>
    <name evidence="2" type="ORF">NDU88_011317</name>
</gene>
<dbReference type="EMBL" id="JANPWB010000010">
    <property type="protein sequence ID" value="KAJ1145025.1"/>
    <property type="molecule type" value="Genomic_DNA"/>
</dbReference>
<protein>
    <submittedName>
        <fullName evidence="2">Uncharacterized protein</fullName>
    </submittedName>
</protein>